<name>A0ABT8YH36_9HYPH</name>
<dbReference type="Pfam" id="PF13561">
    <property type="entry name" value="adh_short_C2"/>
    <property type="match status" value="1"/>
</dbReference>
<evidence type="ECO:0000313" key="4">
    <source>
        <dbReference type="Proteomes" id="UP001174932"/>
    </source>
</evidence>
<comment type="caution">
    <text evidence="3">The sequence shown here is derived from an EMBL/GenBank/DDBJ whole genome shotgun (WGS) entry which is preliminary data.</text>
</comment>
<dbReference type="SUPFAM" id="SSF51735">
    <property type="entry name" value="NAD(P)-binding Rossmann-fold domains"/>
    <property type="match status" value="1"/>
</dbReference>
<evidence type="ECO:0000256" key="2">
    <source>
        <dbReference type="ARBA" id="ARBA00023002"/>
    </source>
</evidence>
<sequence length="256" mass="26639">MSGTHSGTTVLVTGASGGFGAASARRFYAEGANLVLSDLNEEALAALAGEFSADRVATLAGRIEDEVLSEALVKLALDRFGRLDIAFNNAGIAYRPTKLAEIDSDEARLVIAVNTLGVFYAMKAQLPVMEAQFRAGGKGGVIINMASVAGVVGAPGGSIYAASKHAVVGLTRSASIEYARRGIRINAICPSFARTAMVQNILDDGDDNATDLVRGIPMRRLAEVEEVVTAVMFAANPANSFMTGQTLHVDGGLTAF</sequence>
<dbReference type="InterPro" id="IPR036291">
    <property type="entry name" value="NAD(P)-bd_dom_sf"/>
</dbReference>
<dbReference type="PROSITE" id="PS00061">
    <property type="entry name" value="ADH_SHORT"/>
    <property type="match status" value="1"/>
</dbReference>
<comment type="similarity">
    <text evidence="1">Belongs to the short-chain dehydrogenases/reductases (SDR) family.</text>
</comment>
<dbReference type="RefSeq" id="WP_304374879.1">
    <property type="nucleotide sequence ID" value="NZ_JAUOZU010000002.1"/>
</dbReference>
<proteinExistence type="inferred from homology"/>
<evidence type="ECO:0000313" key="3">
    <source>
        <dbReference type="EMBL" id="MDO6962990.1"/>
    </source>
</evidence>
<keyword evidence="2" id="KW-0560">Oxidoreductase</keyword>
<dbReference type="Proteomes" id="UP001174932">
    <property type="component" value="Unassembled WGS sequence"/>
</dbReference>
<dbReference type="InterPro" id="IPR002347">
    <property type="entry name" value="SDR_fam"/>
</dbReference>
<dbReference type="InterPro" id="IPR020904">
    <property type="entry name" value="Sc_DH/Rdtase_CS"/>
</dbReference>
<reference evidence="3" key="2">
    <citation type="submission" date="2023-07" db="EMBL/GenBank/DDBJ databases">
        <authorList>
            <person name="Shen H."/>
        </authorList>
    </citation>
    <scope>NUCLEOTIDE SEQUENCE</scope>
    <source>
        <strain evidence="3">TNR-22</strain>
    </source>
</reference>
<dbReference type="PRINTS" id="PR00080">
    <property type="entry name" value="SDRFAMILY"/>
</dbReference>
<dbReference type="CDD" id="cd05233">
    <property type="entry name" value="SDR_c"/>
    <property type="match status" value="1"/>
</dbReference>
<dbReference type="PANTHER" id="PTHR24321">
    <property type="entry name" value="DEHYDROGENASES, SHORT CHAIN"/>
    <property type="match status" value="1"/>
</dbReference>
<accession>A0ABT8YH36</accession>
<dbReference type="EMBL" id="JAUOZU010000002">
    <property type="protein sequence ID" value="MDO6962990.1"/>
    <property type="molecule type" value="Genomic_DNA"/>
</dbReference>
<keyword evidence="4" id="KW-1185">Reference proteome</keyword>
<dbReference type="PRINTS" id="PR00081">
    <property type="entry name" value="GDHRDH"/>
</dbReference>
<reference evidence="3" key="1">
    <citation type="journal article" date="2015" name="Int. J. Syst. Evol. Microbiol.">
        <title>Rhizobium alvei sp. nov., isolated from a freshwater river.</title>
        <authorList>
            <person name="Sheu S.Y."/>
            <person name="Huang H.W."/>
            <person name="Young C.C."/>
            <person name="Chen W.M."/>
        </authorList>
    </citation>
    <scope>NUCLEOTIDE SEQUENCE</scope>
    <source>
        <strain evidence="3">TNR-22</strain>
    </source>
</reference>
<gene>
    <name evidence="3" type="ORF">Q4481_03415</name>
</gene>
<dbReference type="PANTHER" id="PTHR24321:SF8">
    <property type="entry name" value="ESTRADIOL 17-BETA-DEHYDROGENASE 8-RELATED"/>
    <property type="match status" value="1"/>
</dbReference>
<protein>
    <submittedName>
        <fullName evidence="3">SDR family NAD(P)-dependent oxidoreductase</fullName>
    </submittedName>
</protein>
<organism evidence="3 4">
    <name type="scientific">Rhizobium alvei</name>
    <dbReference type="NCBI Taxonomy" id="1132659"/>
    <lineage>
        <taxon>Bacteria</taxon>
        <taxon>Pseudomonadati</taxon>
        <taxon>Pseudomonadota</taxon>
        <taxon>Alphaproteobacteria</taxon>
        <taxon>Hyphomicrobiales</taxon>
        <taxon>Rhizobiaceae</taxon>
        <taxon>Rhizobium/Agrobacterium group</taxon>
        <taxon>Rhizobium</taxon>
    </lineage>
</organism>
<evidence type="ECO:0000256" key="1">
    <source>
        <dbReference type="ARBA" id="ARBA00006484"/>
    </source>
</evidence>
<dbReference type="Gene3D" id="3.40.50.720">
    <property type="entry name" value="NAD(P)-binding Rossmann-like Domain"/>
    <property type="match status" value="1"/>
</dbReference>